<comment type="catalytic activity">
    <reaction evidence="1">
        <text>ATP + protein L-histidine = ADP + protein N-phospho-L-histidine.</text>
        <dbReference type="EC" id="2.7.13.3"/>
    </reaction>
</comment>
<feature type="transmembrane region" description="Helical" evidence="8">
    <location>
        <begin position="21"/>
        <end position="45"/>
    </location>
</feature>
<dbReference type="Pfam" id="PF02518">
    <property type="entry name" value="HATPase_c"/>
    <property type="match status" value="1"/>
</dbReference>
<comment type="caution">
    <text evidence="11">The sequence shown here is derived from an EMBL/GenBank/DDBJ whole genome shotgun (WGS) entry which is preliminary data.</text>
</comment>
<comment type="subcellular location">
    <subcellularLocation>
        <location evidence="2">Membrane</location>
    </subcellularLocation>
</comment>
<accession>A0ABQ6Z1H4</accession>
<organism evidence="11 12">
    <name type="scientific">Candidatus Enterococcus willemsii</name>
    <dbReference type="NCBI Taxonomy" id="1857215"/>
    <lineage>
        <taxon>Bacteria</taxon>
        <taxon>Bacillati</taxon>
        <taxon>Bacillota</taxon>
        <taxon>Bacilli</taxon>
        <taxon>Lactobacillales</taxon>
        <taxon>Enterococcaceae</taxon>
        <taxon>Enterococcus</taxon>
    </lineage>
</organism>
<dbReference type="PANTHER" id="PTHR34220:SF7">
    <property type="entry name" value="SENSOR HISTIDINE KINASE YPDA"/>
    <property type="match status" value="1"/>
</dbReference>
<dbReference type="InterPro" id="IPR003660">
    <property type="entry name" value="HAMP_dom"/>
</dbReference>
<dbReference type="SUPFAM" id="SSF55874">
    <property type="entry name" value="ATPase domain of HSP90 chaperone/DNA topoisomerase II/histidine kinase"/>
    <property type="match status" value="1"/>
</dbReference>
<evidence type="ECO:0000256" key="6">
    <source>
        <dbReference type="ARBA" id="ARBA00022777"/>
    </source>
</evidence>
<evidence type="ECO:0000256" key="1">
    <source>
        <dbReference type="ARBA" id="ARBA00000085"/>
    </source>
</evidence>
<dbReference type="EMBL" id="MAEL01000017">
    <property type="protein sequence ID" value="KAF1305328.1"/>
    <property type="molecule type" value="Genomic_DNA"/>
</dbReference>
<proteinExistence type="predicted"/>
<evidence type="ECO:0000256" key="2">
    <source>
        <dbReference type="ARBA" id="ARBA00004370"/>
    </source>
</evidence>
<dbReference type="RefSeq" id="WP_161901286.1">
    <property type="nucleotide sequence ID" value="NZ_MAEL01000017.1"/>
</dbReference>
<feature type="transmembrane region" description="Helical" evidence="8">
    <location>
        <begin position="267"/>
        <end position="289"/>
    </location>
</feature>
<name>A0ABQ6Z1H4_9ENTE</name>
<dbReference type="PROSITE" id="PS50109">
    <property type="entry name" value="HIS_KIN"/>
    <property type="match status" value="1"/>
</dbReference>
<evidence type="ECO:0000259" key="9">
    <source>
        <dbReference type="PROSITE" id="PS50109"/>
    </source>
</evidence>
<reference evidence="11 12" key="1">
    <citation type="submission" date="2016-06" db="EMBL/GenBank/DDBJ databases">
        <title>Four novel species of enterococci isolated from chicken manure.</title>
        <authorList>
            <person name="Van Tyne D."/>
        </authorList>
    </citation>
    <scope>NUCLEOTIDE SEQUENCE [LARGE SCALE GENOMIC DNA]</scope>
    <source>
        <strain evidence="11 12">CU12B</strain>
    </source>
</reference>
<dbReference type="Gene3D" id="6.10.340.10">
    <property type="match status" value="1"/>
</dbReference>
<dbReference type="InterPro" id="IPR036890">
    <property type="entry name" value="HATPase_C_sf"/>
</dbReference>
<gene>
    <name evidence="11" type="ORF">BAU17_13170</name>
</gene>
<feature type="domain" description="Histidine kinase" evidence="9">
    <location>
        <begin position="359"/>
        <end position="561"/>
    </location>
</feature>
<keyword evidence="8" id="KW-1133">Transmembrane helix</keyword>
<dbReference type="PANTHER" id="PTHR34220">
    <property type="entry name" value="SENSOR HISTIDINE KINASE YPDA"/>
    <property type="match status" value="1"/>
</dbReference>
<protein>
    <recommendedName>
        <fullName evidence="3">histidine kinase</fullName>
        <ecNumber evidence="3">2.7.13.3</ecNumber>
    </recommendedName>
</protein>
<dbReference type="InterPro" id="IPR005467">
    <property type="entry name" value="His_kinase_dom"/>
</dbReference>
<evidence type="ECO:0000256" key="3">
    <source>
        <dbReference type="ARBA" id="ARBA00012438"/>
    </source>
</evidence>
<evidence type="ECO:0000259" key="10">
    <source>
        <dbReference type="PROSITE" id="PS50885"/>
    </source>
</evidence>
<keyword evidence="5" id="KW-0808">Transferase</keyword>
<keyword evidence="8" id="KW-0472">Membrane</keyword>
<dbReference type="SMART" id="SM00387">
    <property type="entry name" value="HATPase_c"/>
    <property type="match status" value="1"/>
</dbReference>
<dbReference type="Pfam" id="PF06580">
    <property type="entry name" value="His_kinase"/>
    <property type="match status" value="1"/>
</dbReference>
<evidence type="ECO:0000313" key="11">
    <source>
        <dbReference type="EMBL" id="KAF1305328.1"/>
    </source>
</evidence>
<dbReference type="PROSITE" id="PS50885">
    <property type="entry name" value="HAMP"/>
    <property type="match status" value="1"/>
</dbReference>
<dbReference type="EC" id="2.7.13.3" evidence="3"/>
<keyword evidence="6" id="KW-0418">Kinase</keyword>
<feature type="domain" description="HAMP" evidence="10">
    <location>
        <begin position="298"/>
        <end position="350"/>
    </location>
</feature>
<dbReference type="Pfam" id="PF00672">
    <property type="entry name" value="HAMP"/>
    <property type="match status" value="1"/>
</dbReference>
<keyword evidence="7" id="KW-0902">Two-component regulatory system</keyword>
<dbReference type="InterPro" id="IPR050640">
    <property type="entry name" value="Bact_2-comp_sensor_kinase"/>
</dbReference>
<evidence type="ECO:0000256" key="4">
    <source>
        <dbReference type="ARBA" id="ARBA00022553"/>
    </source>
</evidence>
<dbReference type="InterPro" id="IPR003594">
    <property type="entry name" value="HATPase_dom"/>
</dbReference>
<keyword evidence="8" id="KW-0812">Transmembrane</keyword>
<evidence type="ECO:0000256" key="7">
    <source>
        <dbReference type="ARBA" id="ARBA00023012"/>
    </source>
</evidence>
<dbReference type="Gene3D" id="3.30.565.10">
    <property type="entry name" value="Histidine kinase-like ATPase, C-terminal domain"/>
    <property type="match status" value="1"/>
</dbReference>
<dbReference type="InterPro" id="IPR010559">
    <property type="entry name" value="Sig_transdc_His_kin_internal"/>
</dbReference>
<dbReference type="SMART" id="SM00304">
    <property type="entry name" value="HAMP"/>
    <property type="match status" value="1"/>
</dbReference>
<evidence type="ECO:0000313" key="12">
    <source>
        <dbReference type="Proteomes" id="UP000782705"/>
    </source>
</evidence>
<sequence>MKHKFVHFFQNLSFQRKIIAISFLASIIPLLLLTFFSIGIIQHFILAREENSNEDNLTSVYQQINLRLTTYEEAISFLTSSQVLTDALAIENPTNFEQYNLYKNTIVPFFVSIYSQQDSIAQITLYTTINLYNHGKYVKKITPNDITENFKLNNTTNISYYYDAQKQQIYLYSQLFSTKNRDTNIIVFQLSPKAVFRELENISNDPYRLSIIDEHRNELYHFSNEPKHADLPFLTRMIHTFNHSYSESKKTLANGWTITFARPMYSIYLGVLIFGTVAFLIFLFAIVMLSLSITGLSKTVVAPIKKLANQMNERPEKTLQIQPTYQTNDEIGQLYTSFYRMIQQIQELIDAVYKGKINQQKHELRALQAQINPHFFYNSLSLINNKAVMTGNDDISEMAQLLSHFYRLSLNSGKNKLSIRKELDLTITYANIQLKMHQHSFDLTIDVDEEILDYEIMNLLIQPFVENAIFHGIDHIDDQRRGKLTLTGSIVDDKIQFQIIDNGQGMTAEQMATIFTQPSKHYGIRNVQQRIQLYYGVENAIQYTSTINEGTTVKIILPTHPIKQ</sequence>
<dbReference type="Proteomes" id="UP000782705">
    <property type="component" value="Unassembled WGS sequence"/>
</dbReference>
<keyword evidence="12" id="KW-1185">Reference proteome</keyword>
<keyword evidence="4" id="KW-0597">Phosphoprotein</keyword>
<evidence type="ECO:0000256" key="8">
    <source>
        <dbReference type="SAM" id="Phobius"/>
    </source>
</evidence>
<evidence type="ECO:0000256" key="5">
    <source>
        <dbReference type="ARBA" id="ARBA00022679"/>
    </source>
</evidence>
<dbReference type="CDD" id="cd06225">
    <property type="entry name" value="HAMP"/>
    <property type="match status" value="1"/>
</dbReference>
<dbReference type="SUPFAM" id="SSF158472">
    <property type="entry name" value="HAMP domain-like"/>
    <property type="match status" value="1"/>
</dbReference>